<dbReference type="GO" id="GO:0006282">
    <property type="term" value="P:regulation of DNA repair"/>
    <property type="evidence" value="ECO:0007669"/>
    <property type="project" value="InterPro"/>
</dbReference>
<dbReference type="InterPro" id="IPR048362">
    <property type="entry name" value="PARG_helical"/>
</dbReference>
<feature type="active site" evidence="4">
    <location>
        <position position="385"/>
    </location>
</feature>
<dbReference type="Proteomes" id="UP001488805">
    <property type="component" value="Unassembled WGS sequence"/>
</dbReference>
<dbReference type="GO" id="GO:0005737">
    <property type="term" value="C:cytoplasm"/>
    <property type="evidence" value="ECO:0007669"/>
    <property type="project" value="TreeGrafter"/>
</dbReference>
<feature type="domain" description="PARG helical" evidence="7">
    <location>
        <begin position="232"/>
        <end position="347"/>
    </location>
</feature>
<evidence type="ECO:0000256" key="4">
    <source>
        <dbReference type="PIRSR" id="PIRSR607724-1"/>
    </source>
</evidence>
<proteinExistence type="inferred from homology"/>
<dbReference type="EMBL" id="JBCEZU010000078">
    <property type="protein sequence ID" value="KAK9532179.1"/>
    <property type="molecule type" value="Genomic_DNA"/>
</dbReference>
<protein>
    <recommendedName>
        <fullName evidence="2">poly(ADP-ribose) glycohydrolase</fullName>
        <ecNumber evidence="2">3.2.1.143</ecNumber>
    </recommendedName>
</protein>
<dbReference type="InterPro" id="IPR007724">
    <property type="entry name" value="Poly_GlycHdrlase"/>
</dbReference>
<evidence type="ECO:0000313" key="8">
    <source>
        <dbReference type="EMBL" id="KAK9532179.1"/>
    </source>
</evidence>
<name>A0AAW1FF23_ZOAVI</name>
<dbReference type="GO" id="GO:0004649">
    <property type="term" value="F:poly(ADP-ribose) glycohydrolase activity"/>
    <property type="evidence" value="ECO:0007669"/>
    <property type="project" value="UniProtKB-EC"/>
</dbReference>
<sequence>MAGHNHHNDSPQMTAVLQPEDQAGRPSPPSSQPPSTAGVGDKEMAGCPNDSPLMTASQSKGQEAAASSSSSSSSSSSTPSSASHVGEAARTQAERGASSSCPLDNLKHLPPGGNKRGHLSFTKTHTVLVDASVFNAGAGLVPQRGKDVWQSTVVKMPCSPSSVMEVKSAVMKLPTPTRRWDVISKQLSALAKKKTASASDVEDAIFKYNPKYKGQWSFEALHSFVKDFPIAGNYFPKLFPKMAALALSLPEHVQKAIPLLKSGHSASITLSQVQISCLLANAFFCTFPHRNATGPNAEYHGVPSINFTKLLETWSQRKKEKLRAVLHYFNVVTGDDTKPKGLVTFERRCLTDMPNWRSCNETMSKLHVTSRGTIETEGTGLLQVDFACSMIGGGVLGSGLVQEEILFLMNPELIVSRLFTEKLADNECLIVTGSQQFSRYSGFGDSFEWAGPHEDHLHRDEWARLKRRILAIDAVHFKHSRDQYNMIAVTRDLNKAFCGFKGRDHNEPDIATGKWGCGAFNGDPQLKAVIQLMAAARARRGLAFFTFKDEELELGLERTHHLLVTQRTTVGKLYGLLEDYCAVQQGSGRTHVDLFQFIGHNVGPSRSPHKL</sequence>
<dbReference type="AlphaFoldDB" id="A0AAW1FF23"/>
<comment type="caution">
    <text evidence="8">The sequence shown here is derived from an EMBL/GenBank/DDBJ whole genome shotgun (WGS) entry which is preliminary data.</text>
</comment>
<dbReference type="PANTHER" id="PTHR12837">
    <property type="entry name" value="POLY ADP-RIBOSE GLYCOHYDROLASE"/>
    <property type="match status" value="1"/>
</dbReference>
<feature type="region of interest" description="Disordered" evidence="5">
    <location>
        <begin position="1"/>
        <end position="118"/>
    </location>
</feature>
<feature type="compositionally biased region" description="Low complexity" evidence="5">
    <location>
        <begin position="64"/>
        <end position="83"/>
    </location>
</feature>
<evidence type="ECO:0000256" key="2">
    <source>
        <dbReference type="ARBA" id="ARBA00012255"/>
    </source>
</evidence>
<evidence type="ECO:0000259" key="6">
    <source>
        <dbReference type="Pfam" id="PF05028"/>
    </source>
</evidence>
<evidence type="ECO:0000313" key="9">
    <source>
        <dbReference type="Proteomes" id="UP001488805"/>
    </source>
</evidence>
<evidence type="ECO:0000256" key="3">
    <source>
        <dbReference type="ARBA" id="ARBA00022801"/>
    </source>
</evidence>
<evidence type="ECO:0000259" key="7">
    <source>
        <dbReference type="Pfam" id="PF20811"/>
    </source>
</evidence>
<evidence type="ECO:0000256" key="1">
    <source>
        <dbReference type="ARBA" id="ARBA00009545"/>
    </source>
</evidence>
<dbReference type="PANTHER" id="PTHR12837:SF9">
    <property type="entry name" value="POLY(ADP-RIBOSE) GLYCOHYDROLASE"/>
    <property type="match status" value="1"/>
</dbReference>
<keyword evidence="3" id="KW-0378">Hydrolase</keyword>
<feature type="compositionally biased region" description="Polar residues" evidence="5">
    <location>
        <begin position="52"/>
        <end position="61"/>
    </location>
</feature>
<accession>A0AAW1FF23</accession>
<dbReference type="EC" id="3.2.1.143" evidence="2"/>
<organism evidence="8 9">
    <name type="scientific">Zoarces viviparus</name>
    <name type="common">Viviparous eelpout</name>
    <name type="synonym">Blennius viviparus</name>
    <dbReference type="NCBI Taxonomy" id="48416"/>
    <lineage>
        <taxon>Eukaryota</taxon>
        <taxon>Metazoa</taxon>
        <taxon>Chordata</taxon>
        <taxon>Craniata</taxon>
        <taxon>Vertebrata</taxon>
        <taxon>Euteleostomi</taxon>
        <taxon>Actinopterygii</taxon>
        <taxon>Neopterygii</taxon>
        <taxon>Teleostei</taxon>
        <taxon>Neoteleostei</taxon>
        <taxon>Acanthomorphata</taxon>
        <taxon>Eupercaria</taxon>
        <taxon>Perciformes</taxon>
        <taxon>Cottioidei</taxon>
        <taxon>Zoarcales</taxon>
        <taxon>Zoarcidae</taxon>
        <taxon>Zoarcinae</taxon>
        <taxon>Zoarces</taxon>
    </lineage>
</organism>
<dbReference type="GO" id="GO:0005634">
    <property type="term" value="C:nucleus"/>
    <property type="evidence" value="ECO:0007669"/>
    <property type="project" value="TreeGrafter"/>
</dbReference>
<dbReference type="GO" id="GO:0009225">
    <property type="term" value="P:nucleotide-sugar metabolic process"/>
    <property type="evidence" value="ECO:0007669"/>
    <property type="project" value="TreeGrafter"/>
</dbReference>
<dbReference type="Pfam" id="PF05028">
    <property type="entry name" value="PARG_cat_C"/>
    <property type="match status" value="1"/>
</dbReference>
<dbReference type="Pfam" id="PF20811">
    <property type="entry name" value="PARG_cat_N"/>
    <property type="match status" value="1"/>
</dbReference>
<dbReference type="InterPro" id="IPR046372">
    <property type="entry name" value="PARG_cat_C"/>
</dbReference>
<feature type="domain" description="PARG catalytic Macro" evidence="6">
    <location>
        <begin position="353"/>
        <end position="553"/>
    </location>
</feature>
<reference evidence="8 9" key="1">
    <citation type="journal article" date="2024" name="Genome Biol. Evol.">
        <title>Chromosome-level genome assembly of the viviparous eelpout Zoarces viviparus.</title>
        <authorList>
            <person name="Fuhrmann N."/>
            <person name="Brasseur M.V."/>
            <person name="Bakowski C.E."/>
            <person name="Podsiadlowski L."/>
            <person name="Prost S."/>
            <person name="Krehenwinkel H."/>
            <person name="Mayer C."/>
        </authorList>
    </citation>
    <scope>NUCLEOTIDE SEQUENCE [LARGE SCALE GENOMIC DNA]</scope>
    <source>
        <strain evidence="8">NO-MEL_2022_Ind0_liver</strain>
    </source>
</reference>
<dbReference type="GO" id="GO:0005975">
    <property type="term" value="P:carbohydrate metabolic process"/>
    <property type="evidence" value="ECO:0007669"/>
    <property type="project" value="InterPro"/>
</dbReference>
<dbReference type="GO" id="GO:1990966">
    <property type="term" value="P:ATP generation from poly-ADP-D-ribose"/>
    <property type="evidence" value="ECO:0007669"/>
    <property type="project" value="TreeGrafter"/>
</dbReference>
<comment type="similarity">
    <text evidence="1">Belongs to the poly(ADP-ribose) glycohydrolase family.</text>
</comment>
<feature type="active site" evidence="4">
    <location>
        <position position="404"/>
    </location>
</feature>
<gene>
    <name evidence="8" type="ORF">VZT92_009578</name>
</gene>
<feature type="active site" evidence="4">
    <location>
        <position position="403"/>
    </location>
</feature>
<evidence type="ECO:0000256" key="5">
    <source>
        <dbReference type="SAM" id="MobiDB-lite"/>
    </source>
</evidence>
<keyword evidence="9" id="KW-1185">Reference proteome</keyword>